<keyword evidence="10" id="KW-1185">Reference proteome</keyword>
<organism evidence="9 10">
    <name type="scientific">Emticicia soli</name>
    <dbReference type="NCBI Taxonomy" id="2027878"/>
    <lineage>
        <taxon>Bacteria</taxon>
        <taxon>Pseudomonadati</taxon>
        <taxon>Bacteroidota</taxon>
        <taxon>Cytophagia</taxon>
        <taxon>Cytophagales</taxon>
        <taxon>Leadbetterellaceae</taxon>
        <taxon>Emticicia</taxon>
    </lineage>
</organism>
<dbReference type="EMBL" id="JBHULC010000021">
    <property type="protein sequence ID" value="MFD2522500.1"/>
    <property type="molecule type" value="Genomic_DNA"/>
</dbReference>
<dbReference type="Gene3D" id="3.40.50.2300">
    <property type="match status" value="1"/>
</dbReference>
<keyword evidence="9" id="KW-0067">ATP-binding</keyword>
<dbReference type="InterPro" id="IPR005467">
    <property type="entry name" value="His_kinase_dom"/>
</dbReference>
<dbReference type="Pfam" id="PF00512">
    <property type="entry name" value="HisKA"/>
    <property type="match status" value="1"/>
</dbReference>
<dbReference type="Proteomes" id="UP001597510">
    <property type="component" value="Unassembled WGS sequence"/>
</dbReference>
<dbReference type="InterPro" id="IPR001789">
    <property type="entry name" value="Sig_transdc_resp-reg_receiver"/>
</dbReference>
<dbReference type="SMART" id="SM00448">
    <property type="entry name" value="REC"/>
    <property type="match status" value="1"/>
</dbReference>
<evidence type="ECO:0000259" key="8">
    <source>
        <dbReference type="PROSITE" id="PS50110"/>
    </source>
</evidence>
<dbReference type="SUPFAM" id="SSF55874">
    <property type="entry name" value="ATPase domain of HSP90 chaperone/DNA topoisomerase II/histidine kinase"/>
    <property type="match status" value="1"/>
</dbReference>
<dbReference type="InterPro" id="IPR036890">
    <property type="entry name" value="HATPase_C_sf"/>
</dbReference>
<protein>
    <recommendedName>
        <fullName evidence="2">histidine kinase</fullName>
        <ecNumber evidence="2">2.7.13.3</ecNumber>
    </recommendedName>
</protein>
<gene>
    <name evidence="9" type="ORF">ACFSR2_16500</name>
</gene>
<evidence type="ECO:0000256" key="6">
    <source>
        <dbReference type="SAM" id="Coils"/>
    </source>
</evidence>
<dbReference type="CDD" id="cd17546">
    <property type="entry name" value="REC_hyHK_CKI1_RcsC-like"/>
    <property type="match status" value="1"/>
</dbReference>
<dbReference type="SUPFAM" id="SSF52172">
    <property type="entry name" value="CheY-like"/>
    <property type="match status" value="1"/>
</dbReference>
<proteinExistence type="predicted"/>
<dbReference type="SUPFAM" id="SSF47384">
    <property type="entry name" value="Homodimeric domain of signal transducing histidine kinase"/>
    <property type="match status" value="1"/>
</dbReference>
<comment type="catalytic activity">
    <reaction evidence="1">
        <text>ATP + protein L-histidine = ADP + protein N-phospho-L-histidine.</text>
        <dbReference type="EC" id="2.7.13.3"/>
    </reaction>
</comment>
<feature type="coiled-coil region" evidence="6">
    <location>
        <begin position="36"/>
        <end position="88"/>
    </location>
</feature>
<dbReference type="CDD" id="cd16922">
    <property type="entry name" value="HATPase_EvgS-ArcB-TorS-like"/>
    <property type="match status" value="1"/>
</dbReference>
<keyword evidence="9" id="KW-0547">Nucleotide-binding</keyword>
<dbReference type="PANTHER" id="PTHR45339">
    <property type="entry name" value="HYBRID SIGNAL TRANSDUCTION HISTIDINE KINASE J"/>
    <property type="match status" value="1"/>
</dbReference>
<evidence type="ECO:0000313" key="9">
    <source>
        <dbReference type="EMBL" id="MFD2522500.1"/>
    </source>
</evidence>
<reference evidence="10" key="1">
    <citation type="journal article" date="2019" name="Int. J. Syst. Evol. Microbiol.">
        <title>The Global Catalogue of Microorganisms (GCM) 10K type strain sequencing project: providing services to taxonomists for standard genome sequencing and annotation.</title>
        <authorList>
            <consortium name="The Broad Institute Genomics Platform"/>
            <consortium name="The Broad Institute Genome Sequencing Center for Infectious Disease"/>
            <person name="Wu L."/>
            <person name="Ma J."/>
        </authorList>
    </citation>
    <scope>NUCLEOTIDE SEQUENCE [LARGE SCALE GENOMIC DNA]</scope>
    <source>
        <strain evidence="10">KCTC 52344</strain>
    </source>
</reference>
<dbReference type="Pfam" id="PF00072">
    <property type="entry name" value="Response_reg"/>
    <property type="match status" value="1"/>
</dbReference>
<feature type="modified residue" description="4-aspartylphosphate" evidence="5">
    <location>
        <position position="442"/>
    </location>
</feature>
<dbReference type="InterPro" id="IPR011006">
    <property type="entry name" value="CheY-like_superfamily"/>
</dbReference>
<evidence type="ECO:0000259" key="7">
    <source>
        <dbReference type="PROSITE" id="PS50109"/>
    </source>
</evidence>
<evidence type="ECO:0000256" key="2">
    <source>
        <dbReference type="ARBA" id="ARBA00012438"/>
    </source>
</evidence>
<dbReference type="PROSITE" id="PS50110">
    <property type="entry name" value="RESPONSE_REGULATORY"/>
    <property type="match status" value="1"/>
</dbReference>
<name>A0ABW5JCQ8_9BACT</name>
<comment type="caution">
    <text evidence="9">The sequence shown here is derived from an EMBL/GenBank/DDBJ whole genome shotgun (WGS) entry which is preliminary data.</text>
</comment>
<feature type="domain" description="Histidine kinase" evidence="7">
    <location>
        <begin position="149"/>
        <end position="370"/>
    </location>
</feature>
<dbReference type="InterPro" id="IPR036097">
    <property type="entry name" value="HisK_dim/P_sf"/>
</dbReference>
<dbReference type="GO" id="GO:0005524">
    <property type="term" value="F:ATP binding"/>
    <property type="evidence" value="ECO:0007669"/>
    <property type="project" value="UniProtKB-KW"/>
</dbReference>
<dbReference type="InterPro" id="IPR003594">
    <property type="entry name" value="HATPase_dom"/>
</dbReference>
<keyword evidence="4" id="KW-0902">Two-component regulatory system</keyword>
<keyword evidence="6" id="KW-0175">Coiled coil</keyword>
<dbReference type="EC" id="2.7.13.3" evidence="2"/>
<keyword evidence="3 5" id="KW-0597">Phosphoprotein</keyword>
<dbReference type="PROSITE" id="PS50109">
    <property type="entry name" value="HIS_KIN"/>
    <property type="match status" value="1"/>
</dbReference>
<accession>A0ABW5JCQ8</accession>
<dbReference type="Pfam" id="PF02518">
    <property type="entry name" value="HATPase_c"/>
    <property type="match status" value="1"/>
</dbReference>
<dbReference type="Gene3D" id="1.10.287.130">
    <property type="match status" value="1"/>
</dbReference>
<dbReference type="SMART" id="SM00387">
    <property type="entry name" value="HATPase_c"/>
    <property type="match status" value="1"/>
</dbReference>
<dbReference type="InterPro" id="IPR004358">
    <property type="entry name" value="Sig_transdc_His_kin-like_C"/>
</dbReference>
<evidence type="ECO:0000256" key="3">
    <source>
        <dbReference type="ARBA" id="ARBA00022553"/>
    </source>
</evidence>
<evidence type="ECO:0000256" key="1">
    <source>
        <dbReference type="ARBA" id="ARBA00000085"/>
    </source>
</evidence>
<evidence type="ECO:0000313" key="10">
    <source>
        <dbReference type="Proteomes" id="UP001597510"/>
    </source>
</evidence>
<sequence length="509" mass="58351">MKQVMDADNYHLLFAELINEHLPKNHSRYKFMDGFLNAVNKLCVNFEHEKEQLKAQVRPSERRYAEANRKLQEEIEQKRESVQKLTEGIAKLDLPKHYKLPEFNDDNLFEIAVFIKKLLIYQQGIEIQLRRAKDEADKASDAKTEFLSMMSHELRTPLNGIIAMTYLMQQEKHSAEMTENLKILQFSTENLNVLINDILDFSKIEAGKVELENIEFNIKDLLTNIKKSIEVHAASKEVEIDLEFDDSIPENLVGDPLRLSQIMNNLVNNAVKFTDKGRISMKARMNYLLNDSVAIEFSVKDTGIGIAKENLSRIFEKFAQAEKQTTRRFGGTGLGLGITKKLVDLHGGKINVLSEVGQGSTFYFTIELQRGAQPERVLRKEEMLDEQTLKGTKVLLVEDYPINVKIATRFLEKWGMHYDTAANGRIAVEKLAQNDYQIVLMDLLMPEMDGYTATENIRKFDKTTPIIALTASVLNTQDRVYQVGMNGFVTKPFNPKELFQKINKYATRA</sequence>
<dbReference type="SMART" id="SM00388">
    <property type="entry name" value="HisKA"/>
    <property type="match status" value="1"/>
</dbReference>
<dbReference type="RefSeq" id="WP_340237421.1">
    <property type="nucleotide sequence ID" value="NZ_JBBEWC010000008.1"/>
</dbReference>
<dbReference type="PRINTS" id="PR00344">
    <property type="entry name" value="BCTRLSENSOR"/>
</dbReference>
<feature type="domain" description="Response regulatory" evidence="8">
    <location>
        <begin position="393"/>
        <end position="506"/>
    </location>
</feature>
<evidence type="ECO:0000256" key="5">
    <source>
        <dbReference type="PROSITE-ProRule" id="PRU00169"/>
    </source>
</evidence>
<dbReference type="CDD" id="cd00082">
    <property type="entry name" value="HisKA"/>
    <property type="match status" value="1"/>
</dbReference>
<evidence type="ECO:0000256" key="4">
    <source>
        <dbReference type="ARBA" id="ARBA00023012"/>
    </source>
</evidence>
<dbReference type="Gene3D" id="3.30.565.10">
    <property type="entry name" value="Histidine kinase-like ATPase, C-terminal domain"/>
    <property type="match status" value="1"/>
</dbReference>
<dbReference type="PANTHER" id="PTHR45339:SF1">
    <property type="entry name" value="HYBRID SIGNAL TRANSDUCTION HISTIDINE KINASE J"/>
    <property type="match status" value="1"/>
</dbReference>
<dbReference type="InterPro" id="IPR003661">
    <property type="entry name" value="HisK_dim/P_dom"/>
</dbReference>